<dbReference type="RefSeq" id="XP_018299196.1">
    <property type="nucleotide sequence ID" value="XM_018434466.1"/>
</dbReference>
<evidence type="ECO:0000313" key="2">
    <source>
        <dbReference type="Proteomes" id="UP000077315"/>
    </source>
</evidence>
<evidence type="ECO:0008006" key="3">
    <source>
        <dbReference type="Google" id="ProtNLM"/>
    </source>
</evidence>
<gene>
    <name evidence="1" type="ORF">PHYBLDRAFT_161787</name>
</gene>
<dbReference type="GeneID" id="28995372"/>
<reference evidence="2" key="1">
    <citation type="submission" date="2015-06" db="EMBL/GenBank/DDBJ databases">
        <title>Expansion of signal transduction pathways in fungi by whole-genome duplication.</title>
        <authorList>
            <consortium name="DOE Joint Genome Institute"/>
            <person name="Corrochano L.M."/>
            <person name="Kuo A."/>
            <person name="Marcet-Houben M."/>
            <person name="Polaino S."/>
            <person name="Salamov A."/>
            <person name="Villalobos J.M."/>
            <person name="Alvarez M.I."/>
            <person name="Avalos J."/>
            <person name="Benito E.P."/>
            <person name="Benoit I."/>
            <person name="Burger G."/>
            <person name="Camino L.P."/>
            <person name="Canovas D."/>
            <person name="Cerda-Olmedo E."/>
            <person name="Cheng J.-F."/>
            <person name="Dominguez A."/>
            <person name="Elias M."/>
            <person name="Eslava A.P."/>
            <person name="Glaser F."/>
            <person name="Grimwood J."/>
            <person name="Gutierrez G."/>
            <person name="Heitman J."/>
            <person name="Henrissat B."/>
            <person name="Iturriaga E.A."/>
            <person name="Lang B.F."/>
            <person name="Lavin J.L."/>
            <person name="Lee S."/>
            <person name="Li W."/>
            <person name="Lindquist E."/>
            <person name="Lopez-Garcia S."/>
            <person name="Luque E.M."/>
            <person name="Marcos A.T."/>
            <person name="Martin J."/>
            <person name="McCluskey K."/>
            <person name="Medina H.R."/>
            <person name="Miralles-Duran A."/>
            <person name="Miyazaki A."/>
            <person name="Munoz-Torres E."/>
            <person name="Oguiza J.A."/>
            <person name="Ohm R."/>
            <person name="Olmedo M."/>
            <person name="Orejas M."/>
            <person name="Ortiz-Castellanos L."/>
            <person name="Pisabarro A.G."/>
            <person name="Rodriguez-Romero J."/>
            <person name="Ruiz-Herrera J."/>
            <person name="Ruiz-Vazquez R."/>
            <person name="Sanz C."/>
            <person name="Schackwitz W."/>
            <person name="Schmutz J."/>
            <person name="Shahriari M."/>
            <person name="Shelest E."/>
            <person name="Silva-Franco F."/>
            <person name="Soanes D."/>
            <person name="Syed K."/>
            <person name="Tagua V.G."/>
            <person name="Talbot N.J."/>
            <person name="Thon M."/>
            <person name="De vries R.P."/>
            <person name="Wiebenga A."/>
            <person name="Yadav J.S."/>
            <person name="Braun E.L."/>
            <person name="Baker S."/>
            <person name="Garre V."/>
            <person name="Horwitz B."/>
            <person name="Torres-Martinez S."/>
            <person name="Idnurm A."/>
            <person name="Herrera-Estrella A."/>
            <person name="Gabaldon T."/>
            <person name="Grigoriev I.V."/>
        </authorList>
    </citation>
    <scope>NUCLEOTIDE SEQUENCE [LARGE SCALE GENOMIC DNA]</scope>
    <source>
        <strain evidence="2">NRRL 1555(-)</strain>
    </source>
</reference>
<keyword evidence="2" id="KW-1185">Reference proteome</keyword>
<dbReference type="Proteomes" id="UP000077315">
    <property type="component" value="Unassembled WGS sequence"/>
</dbReference>
<evidence type="ECO:0000313" key="1">
    <source>
        <dbReference type="EMBL" id="OAD81156.1"/>
    </source>
</evidence>
<proteinExistence type="predicted"/>
<name>A0A162Q987_PHYB8</name>
<dbReference type="EMBL" id="KV440971">
    <property type="protein sequence ID" value="OAD81156.1"/>
    <property type="molecule type" value="Genomic_DNA"/>
</dbReference>
<organism evidence="1 2">
    <name type="scientific">Phycomyces blakesleeanus (strain ATCC 8743b / DSM 1359 / FGSC 10004 / NBRC 33097 / NRRL 1555)</name>
    <dbReference type="NCBI Taxonomy" id="763407"/>
    <lineage>
        <taxon>Eukaryota</taxon>
        <taxon>Fungi</taxon>
        <taxon>Fungi incertae sedis</taxon>
        <taxon>Mucoromycota</taxon>
        <taxon>Mucoromycotina</taxon>
        <taxon>Mucoromycetes</taxon>
        <taxon>Mucorales</taxon>
        <taxon>Phycomycetaceae</taxon>
        <taxon>Phycomyces</taxon>
    </lineage>
</organism>
<dbReference type="VEuPathDB" id="FungiDB:PHYBLDRAFT_161787"/>
<dbReference type="AlphaFoldDB" id="A0A162Q987"/>
<accession>A0A162Q987</accession>
<protein>
    <recommendedName>
        <fullName evidence="3">SWIM-type domain-containing protein</fullName>
    </recommendedName>
</protein>
<sequence>MGPTENELSRNSFAASKIQDDMLPSMILNSLGETGNSMVDYNGEWQIKSFVTQDRWYTINVNNNLTQDCTCPNFLSRQISCEVGEIVEERRVVEHRDAHVFDRIATYSTTMHHCFEDLQTLKTIPDLDQTDAKEIERALAHAVQLIDKYRSKNPSYFRNLKTQR</sequence>
<dbReference type="InParanoid" id="A0A162Q987"/>